<evidence type="ECO:0000256" key="5">
    <source>
        <dbReference type="ARBA" id="ARBA00022989"/>
    </source>
</evidence>
<feature type="transmembrane region" description="Helical" evidence="10">
    <location>
        <begin position="83"/>
        <end position="105"/>
    </location>
</feature>
<name>A0A157ZRV4_9BURK</name>
<dbReference type="GO" id="GO:0015386">
    <property type="term" value="F:potassium:proton antiporter activity"/>
    <property type="evidence" value="ECO:0007669"/>
    <property type="project" value="TreeGrafter"/>
</dbReference>
<evidence type="ECO:0000256" key="9">
    <source>
        <dbReference type="ARBA" id="ARBA00023201"/>
    </source>
</evidence>
<dbReference type="EMBL" id="FCOF02000004">
    <property type="protein sequence ID" value="SAK48243.1"/>
    <property type="molecule type" value="Genomic_DNA"/>
</dbReference>
<comment type="caution">
    <text evidence="10">Lacks conserved residue(s) required for the propagation of feature annotation.</text>
</comment>
<proteinExistence type="inferred from homology"/>
<protein>
    <submittedName>
        <fullName evidence="12">Na+/H+ antiporter membrane protein</fullName>
    </submittedName>
</protein>
<evidence type="ECO:0000256" key="1">
    <source>
        <dbReference type="ARBA" id="ARBA00004651"/>
    </source>
</evidence>
<comment type="caution">
    <text evidence="12">The sequence shown here is derived from an EMBL/GenBank/DDBJ whole genome shotgun (WGS) entry which is preliminary data.</text>
</comment>
<comment type="similarity">
    <text evidence="10">Belongs to the monovalent cation:proton antiporter 1 (CPA1) transporter (TC 2.A.36) family.</text>
</comment>
<evidence type="ECO:0000256" key="7">
    <source>
        <dbReference type="ARBA" id="ARBA00023065"/>
    </source>
</evidence>
<evidence type="ECO:0000313" key="12">
    <source>
        <dbReference type="EMBL" id="SAK48243.1"/>
    </source>
</evidence>
<dbReference type="PANTHER" id="PTHR10110">
    <property type="entry name" value="SODIUM/HYDROGEN EXCHANGER"/>
    <property type="match status" value="1"/>
</dbReference>
<keyword evidence="7 10" id="KW-0406">Ion transport</keyword>
<evidence type="ECO:0000256" key="4">
    <source>
        <dbReference type="ARBA" id="ARBA00022692"/>
    </source>
</evidence>
<feature type="domain" description="Cation/H+ exchanger transmembrane" evidence="11">
    <location>
        <begin position="13"/>
        <end position="413"/>
    </location>
</feature>
<dbReference type="InterPro" id="IPR018422">
    <property type="entry name" value="Cation/H_exchanger_CPA1"/>
</dbReference>
<keyword evidence="10" id="KW-0050">Antiport</keyword>
<keyword evidence="2 10" id="KW-0813">Transport</keyword>
<dbReference type="PANTHER" id="PTHR10110:SF86">
    <property type="entry name" value="SODIUM_HYDROGEN EXCHANGER 7"/>
    <property type="match status" value="1"/>
</dbReference>
<keyword evidence="10" id="KW-0997">Cell inner membrane</keyword>
<dbReference type="Pfam" id="PF00999">
    <property type="entry name" value="Na_H_Exchanger"/>
    <property type="match status" value="1"/>
</dbReference>
<evidence type="ECO:0000259" key="11">
    <source>
        <dbReference type="Pfam" id="PF00999"/>
    </source>
</evidence>
<keyword evidence="6 10" id="KW-0915">Sodium</keyword>
<feature type="transmembrane region" description="Helical" evidence="10">
    <location>
        <begin position="31"/>
        <end position="51"/>
    </location>
</feature>
<feature type="transmembrane region" description="Helical" evidence="10">
    <location>
        <begin position="267"/>
        <end position="292"/>
    </location>
</feature>
<dbReference type="RefSeq" id="WP_061123100.1">
    <property type="nucleotide sequence ID" value="NZ_FCOF02000004.1"/>
</dbReference>
<accession>A0A157ZRV4</accession>
<keyword evidence="8 10" id="KW-0472">Membrane</keyword>
<keyword evidence="13" id="KW-1185">Reference proteome</keyword>
<feature type="transmembrane region" description="Helical" evidence="10">
    <location>
        <begin position="387"/>
        <end position="416"/>
    </location>
</feature>
<evidence type="ECO:0000313" key="13">
    <source>
        <dbReference type="Proteomes" id="UP000054870"/>
    </source>
</evidence>
<feature type="transmembrane region" description="Helical" evidence="10">
    <location>
        <begin position="304"/>
        <end position="325"/>
    </location>
</feature>
<keyword evidence="9 10" id="KW-0739">Sodium transport</keyword>
<keyword evidence="5 10" id="KW-1133">Transmembrane helix</keyword>
<organism evidence="12 13">
    <name type="scientific">Caballeronia catudaia</name>
    <dbReference type="NCBI Taxonomy" id="1777136"/>
    <lineage>
        <taxon>Bacteria</taxon>
        <taxon>Pseudomonadati</taxon>
        <taxon>Pseudomonadota</taxon>
        <taxon>Betaproteobacteria</taxon>
        <taxon>Burkholderiales</taxon>
        <taxon>Burkholderiaceae</taxon>
        <taxon>Caballeronia</taxon>
    </lineage>
</organism>
<dbReference type="AlphaFoldDB" id="A0A157ZRV4"/>
<dbReference type="OrthoDB" id="9809206at2"/>
<feature type="transmembrane region" description="Helical" evidence="10">
    <location>
        <begin position="157"/>
        <end position="176"/>
    </location>
</feature>
<dbReference type="InterPro" id="IPR004705">
    <property type="entry name" value="Cation/H_exchanger_CPA1_bac"/>
</dbReference>
<reference evidence="12" key="1">
    <citation type="submission" date="2016-01" db="EMBL/GenBank/DDBJ databases">
        <authorList>
            <person name="Peeters C."/>
        </authorList>
    </citation>
    <scope>NUCLEOTIDE SEQUENCE [LARGE SCALE GENOMIC DNA]</scope>
    <source>
        <strain evidence="12">LMG 29318</strain>
    </source>
</reference>
<dbReference type="Proteomes" id="UP000054870">
    <property type="component" value="Unassembled WGS sequence"/>
</dbReference>
<dbReference type="GO" id="GO:0051453">
    <property type="term" value="P:regulation of intracellular pH"/>
    <property type="evidence" value="ECO:0007669"/>
    <property type="project" value="TreeGrafter"/>
</dbReference>
<gene>
    <name evidence="12" type="ORF">AWB75_01113</name>
</gene>
<feature type="transmembrane region" description="Helical" evidence="10">
    <location>
        <begin position="57"/>
        <end position="76"/>
    </location>
</feature>
<keyword evidence="3" id="KW-1003">Cell membrane</keyword>
<dbReference type="NCBIfam" id="TIGR00831">
    <property type="entry name" value="a_cpa1"/>
    <property type="match status" value="1"/>
</dbReference>
<dbReference type="GO" id="GO:0005886">
    <property type="term" value="C:plasma membrane"/>
    <property type="evidence" value="ECO:0007669"/>
    <property type="project" value="UniProtKB-SubCell"/>
</dbReference>
<feature type="transmembrane region" description="Helical" evidence="10">
    <location>
        <begin position="182"/>
        <end position="202"/>
    </location>
</feature>
<comment type="subcellular location">
    <subcellularLocation>
        <location evidence="10">Cell inner membrane</location>
        <topology evidence="10">Multi-pass membrane protein</topology>
    </subcellularLocation>
    <subcellularLocation>
        <location evidence="1">Cell membrane</location>
        <topology evidence="1">Multi-pass membrane protein</topology>
    </subcellularLocation>
</comment>
<dbReference type="Gene3D" id="6.10.140.1330">
    <property type="match status" value="1"/>
</dbReference>
<evidence type="ECO:0000256" key="6">
    <source>
        <dbReference type="ARBA" id="ARBA00023053"/>
    </source>
</evidence>
<feature type="transmembrane region" description="Helical" evidence="10">
    <location>
        <begin position="6"/>
        <end position="24"/>
    </location>
</feature>
<dbReference type="GO" id="GO:0098719">
    <property type="term" value="P:sodium ion import across plasma membrane"/>
    <property type="evidence" value="ECO:0007669"/>
    <property type="project" value="TreeGrafter"/>
</dbReference>
<evidence type="ECO:0000256" key="10">
    <source>
        <dbReference type="RuleBase" id="RU366002"/>
    </source>
</evidence>
<dbReference type="GO" id="GO:0015385">
    <property type="term" value="F:sodium:proton antiporter activity"/>
    <property type="evidence" value="ECO:0007669"/>
    <property type="project" value="InterPro"/>
</dbReference>
<evidence type="ECO:0000256" key="8">
    <source>
        <dbReference type="ARBA" id="ARBA00023136"/>
    </source>
</evidence>
<evidence type="ECO:0000256" key="2">
    <source>
        <dbReference type="ARBA" id="ARBA00022448"/>
    </source>
</evidence>
<comment type="function">
    <text evidence="10">Na(+)/H(+) antiporter that extrudes sodium in exchange for external protons.</text>
</comment>
<sequence length="536" mass="57232">MHAATAFNLVLVSLIAIIALEVLARRVRLPPAAALLVGGVAMAFVPGLPHFELDPELVLVVFLPPLLMYGAYFFVWDDFKRNLSGILLLAIGAVAFTTLVVGVAVHLVVPALPWAACFALGAVVSPPDAVAAKAVLERVALPRRLMVLLEGESLLNDAAGLVLFRFALVAALSGVFSAPRAVASFAGLAIGGIVVGIVAGFIAVKVMRALEDDYLVITTSMLTSWVSYIAGEELGVSSVIATVTCGMVVGWHQHEVFTAAQRMRGTAFWQVVVFVLEALVFVLIGLSLRGIVVRLGGVGDAFSLLGPATAAVIAVVILSRFVWVFGTESVKWIAWTVTGRKRAHGEEASAAVPDWRAATVVSWAGMRGVVTLAVALSLPEAMPGRDLIVFAGFAVILVTVLLQGATIGPLIAWLSLAAGHERSARHLSEPQAWARMEDAQLAAIQPLVRDADGNVIHPRLLEQYTYRAGLTKRFEGMETFPTDARHAHYDVVLAAIAAGRAELLRMHRAGEIHDELLHSLEHDLDLQEIMAIHSRG</sequence>
<keyword evidence="4 10" id="KW-0812">Transmembrane</keyword>
<evidence type="ECO:0000256" key="3">
    <source>
        <dbReference type="ARBA" id="ARBA00022475"/>
    </source>
</evidence>
<dbReference type="InterPro" id="IPR006153">
    <property type="entry name" value="Cation/H_exchanger_TM"/>
</dbReference>